<accession>A0A096B6S4</accession>
<dbReference type="InterPro" id="IPR027417">
    <property type="entry name" value="P-loop_NTPase"/>
</dbReference>
<dbReference type="GO" id="GO:0010134">
    <property type="term" value="P:sulfate assimilation via adenylyl sulfate reduction"/>
    <property type="evidence" value="ECO:0007669"/>
    <property type="project" value="TreeGrafter"/>
</dbReference>
<dbReference type="InterPro" id="IPR059117">
    <property type="entry name" value="APS_kinase_dom"/>
</dbReference>
<feature type="domain" description="APS kinase" evidence="2">
    <location>
        <begin position="4"/>
        <end position="146"/>
    </location>
</feature>
<evidence type="ECO:0000259" key="2">
    <source>
        <dbReference type="Pfam" id="PF01583"/>
    </source>
</evidence>
<sequence length="185" mass="21013">MEHKGTVYFFTGLSGAGKTTVGSLFYQRLKNTKPNAVYLDGDEIRVAFGEDVGYTNDERLRWAGRIFRVCKLLSDQGIDVVCCSIAMFDTVRRWNREHIPNYKEIYIRVKKETLIQRNQKGLYTGGRNVVGVDLPFDEPQSPDLVLQNDGERTPLELVEEIGGGALPEHRGAPHRQYRLLEPVLS</sequence>
<dbReference type="Gene3D" id="3.40.50.300">
    <property type="entry name" value="P-loop containing nucleotide triphosphate hydrolases"/>
    <property type="match status" value="1"/>
</dbReference>
<comment type="caution">
    <text evidence="3">The sequence shown here is derived from an EMBL/GenBank/DDBJ whole genome shotgun (WGS) entry which is preliminary data.</text>
</comment>
<dbReference type="GO" id="GO:0005737">
    <property type="term" value="C:cytoplasm"/>
    <property type="evidence" value="ECO:0007669"/>
    <property type="project" value="TreeGrafter"/>
</dbReference>
<dbReference type="EMBL" id="ADLO01000064">
    <property type="protein sequence ID" value="KGF55113.1"/>
    <property type="molecule type" value="Genomic_DNA"/>
</dbReference>
<keyword evidence="1" id="KW-0808">Transferase</keyword>
<gene>
    <name evidence="3" type="ORF">HMPREF9460_02231</name>
</gene>
<feature type="non-terminal residue" evidence="3">
    <location>
        <position position="185"/>
    </location>
</feature>
<evidence type="ECO:0000313" key="3">
    <source>
        <dbReference type="EMBL" id="KGF55113.1"/>
    </source>
</evidence>
<dbReference type="Pfam" id="PF01583">
    <property type="entry name" value="APS_kinase"/>
    <property type="match status" value="1"/>
</dbReference>
<reference evidence="3 4" key="1">
    <citation type="submission" date="2011-08" db="EMBL/GenBank/DDBJ databases">
        <title>The Genome Sequence of Clostridium orbiscindens 1_3_50AFAA.</title>
        <authorList>
            <consortium name="The Broad Institute Genome Sequencing Platform"/>
            <person name="Earl A."/>
            <person name="Ward D."/>
            <person name="Feldgarden M."/>
            <person name="Gevers D."/>
            <person name="Daigneault M."/>
            <person name="Strauss J."/>
            <person name="Allen-Vercoe E."/>
            <person name="Young S.K."/>
            <person name="Zeng Q."/>
            <person name="Gargeya S."/>
            <person name="Fitzgerald M."/>
            <person name="Haas B."/>
            <person name="Abouelleil A."/>
            <person name="Alvarado L."/>
            <person name="Arachchi H.M."/>
            <person name="Berlin A."/>
            <person name="Brown A."/>
            <person name="Chapman S.B."/>
            <person name="Chen Z."/>
            <person name="Dunbar C."/>
            <person name="Freedman E."/>
            <person name="Gearin G."/>
            <person name="Gellesch M."/>
            <person name="Goldberg J."/>
            <person name="Griggs A."/>
            <person name="Gujja S."/>
            <person name="Heiman D."/>
            <person name="Howarth C."/>
            <person name="Larson L."/>
            <person name="Lui A."/>
            <person name="MacDonald P.J.P."/>
            <person name="Montmayeur A."/>
            <person name="Murphy C."/>
            <person name="Neiman D."/>
            <person name="Pearson M."/>
            <person name="Priest M."/>
            <person name="Roberts A."/>
            <person name="Saif S."/>
            <person name="Shea T."/>
            <person name="Shenoy N."/>
            <person name="Sisk P."/>
            <person name="Stolte C."/>
            <person name="Sykes S."/>
            <person name="Wortman J."/>
            <person name="Nusbaum C."/>
            <person name="Birren B."/>
        </authorList>
    </citation>
    <scope>NUCLEOTIDE SEQUENCE [LARGE SCALE GENOMIC DNA]</scope>
    <source>
        <strain evidence="3 4">1_3_50AFAA</strain>
    </source>
</reference>
<evidence type="ECO:0000256" key="1">
    <source>
        <dbReference type="ARBA" id="ARBA00022679"/>
    </source>
</evidence>
<dbReference type="InterPro" id="IPR050512">
    <property type="entry name" value="Sulf_AdTrans/APS_kinase"/>
</dbReference>
<dbReference type="PANTHER" id="PTHR42700:SF1">
    <property type="entry name" value="SULFATE ADENYLYLTRANSFERASE"/>
    <property type="match status" value="1"/>
</dbReference>
<dbReference type="RefSeq" id="WP_242848620.1">
    <property type="nucleotide sequence ID" value="NZ_KN174163.1"/>
</dbReference>
<name>A0A096B6S4_FLAPL</name>
<protein>
    <recommendedName>
        <fullName evidence="2">APS kinase domain-containing protein</fullName>
    </recommendedName>
</protein>
<organism evidence="3 4">
    <name type="scientific">Flavonifractor plautii 1_3_50AFAA</name>
    <dbReference type="NCBI Taxonomy" id="742738"/>
    <lineage>
        <taxon>Bacteria</taxon>
        <taxon>Bacillati</taxon>
        <taxon>Bacillota</taxon>
        <taxon>Clostridia</taxon>
        <taxon>Eubacteriales</taxon>
        <taxon>Oscillospiraceae</taxon>
        <taxon>Flavonifractor</taxon>
    </lineage>
</organism>
<dbReference type="SUPFAM" id="SSF52540">
    <property type="entry name" value="P-loop containing nucleoside triphosphate hydrolases"/>
    <property type="match status" value="1"/>
</dbReference>
<keyword evidence="4" id="KW-1185">Reference proteome</keyword>
<proteinExistence type="predicted"/>
<dbReference type="NCBIfam" id="NF004041">
    <property type="entry name" value="PRK05541.1"/>
    <property type="match status" value="1"/>
</dbReference>
<dbReference type="GO" id="GO:0004781">
    <property type="term" value="F:sulfate adenylyltransferase (ATP) activity"/>
    <property type="evidence" value="ECO:0007669"/>
    <property type="project" value="TreeGrafter"/>
</dbReference>
<dbReference type="GO" id="GO:0019379">
    <property type="term" value="P:sulfate assimilation, phosphoadenylyl sulfate reduction by phosphoadenylyl-sulfate reductase (thioredoxin)"/>
    <property type="evidence" value="ECO:0007669"/>
    <property type="project" value="TreeGrafter"/>
</dbReference>
<dbReference type="eggNOG" id="COG0529">
    <property type="taxonomic scope" value="Bacteria"/>
</dbReference>
<dbReference type="PANTHER" id="PTHR42700">
    <property type="entry name" value="SULFATE ADENYLYLTRANSFERASE"/>
    <property type="match status" value="1"/>
</dbReference>
<dbReference type="HOGENOM" id="CLU_046932_2_3_9"/>
<evidence type="ECO:0000313" key="4">
    <source>
        <dbReference type="Proteomes" id="UP000029585"/>
    </source>
</evidence>
<dbReference type="Proteomes" id="UP000029585">
    <property type="component" value="Unassembled WGS sequence"/>
</dbReference>
<dbReference type="AlphaFoldDB" id="A0A096B6S4"/>